<keyword evidence="1" id="KW-0813">Transport</keyword>
<evidence type="ECO:0000256" key="1">
    <source>
        <dbReference type="ARBA" id="ARBA00022448"/>
    </source>
</evidence>
<dbReference type="Pfam" id="PF13442">
    <property type="entry name" value="Cytochrome_CBB3"/>
    <property type="match status" value="1"/>
</dbReference>
<protein>
    <recommendedName>
        <fullName evidence="8">Cytochrome c domain-containing protein</fullName>
    </recommendedName>
</protein>
<keyword evidence="4" id="KW-0249">Electron transport</keyword>
<dbReference type="EMBL" id="JXAK01000002">
    <property type="protein sequence ID" value="KIL42344.1"/>
    <property type="molecule type" value="Genomic_DNA"/>
</dbReference>
<comment type="caution">
    <text evidence="9">The sequence shown here is derived from an EMBL/GenBank/DDBJ whole genome shotgun (WGS) entry which is preliminary data.</text>
</comment>
<evidence type="ECO:0000256" key="5">
    <source>
        <dbReference type="ARBA" id="ARBA00023004"/>
    </source>
</evidence>
<keyword evidence="2 6" id="KW-0349">Heme</keyword>
<feature type="chain" id="PRO_5046578164" description="Cytochrome c domain-containing protein" evidence="7">
    <location>
        <begin position="23"/>
        <end position="118"/>
    </location>
</feature>
<evidence type="ECO:0000259" key="8">
    <source>
        <dbReference type="PROSITE" id="PS51007"/>
    </source>
</evidence>
<gene>
    <name evidence="9" type="ORF">SD70_01295</name>
</gene>
<dbReference type="PROSITE" id="PS51007">
    <property type="entry name" value="CYTC"/>
    <property type="match status" value="1"/>
</dbReference>
<keyword evidence="10" id="KW-1185">Reference proteome</keyword>
<dbReference type="InterPro" id="IPR009056">
    <property type="entry name" value="Cyt_c-like_dom"/>
</dbReference>
<dbReference type="PANTHER" id="PTHR37823:SF4">
    <property type="entry name" value="MENAQUINOL-CYTOCHROME C REDUCTASE CYTOCHROME B_C SUBUNIT"/>
    <property type="match status" value="1"/>
</dbReference>
<evidence type="ECO:0000256" key="6">
    <source>
        <dbReference type="PROSITE-ProRule" id="PRU00433"/>
    </source>
</evidence>
<evidence type="ECO:0000256" key="3">
    <source>
        <dbReference type="ARBA" id="ARBA00022723"/>
    </source>
</evidence>
<name>A0ABR5AMU2_9BACL</name>
<dbReference type="InterPro" id="IPR051811">
    <property type="entry name" value="Cytochrome_c550/c551-like"/>
</dbReference>
<dbReference type="PANTHER" id="PTHR37823">
    <property type="entry name" value="CYTOCHROME C-553-LIKE"/>
    <property type="match status" value="1"/>
</dbReference>
<feature type="domain" description="Cytochrome c" evidence="8">
    <location>
        <begin position="26"/>
        <end position="118"/>
    </location>
</feature>
<evidence type="ECO:0000256" key="4">
    <source>
        <dbReference type="ARBA" id="ARBA00022982"/>
    </source>
</evidence>
<evidence type="ECO:0000313" key="9">
    <source>
        <dbReference type="EMBL" id="KIL42344.1"/>
    </source>
</evidence>
<sequence length="118" mass="11262">MAAAAALAAIAVALAACGGAGAKAGGGAASGKEAAAGPLAQTSEPVQALYKATCQACHGADLAGRAGPVTNLQHVGSKLTEEQIAAQITRGGGNMPGFGNKLKPDEVAALAAWLAAVK</sequence>
<proteinExistence type="predicted"/>
<dbReference type="Gene3D" id="1.10.760.10">
    <property type="entry name" value="Cytochrome c-like domain"/>
    <property type="match status" value="1"/>
</dbReference>
<evidence type="ECO:0000256" key="7">
    <source>
        <dbReference type="SAM" id="SignalP"/>
    </source>
</evidence>
<evidence type="ECO:0000256" key="2">
    <source>
        <dbReference type="ARBA" id="ARBA00022617"/>
    </source>
</evidence>
<organism evidence="9 10">
    <name type="scientific">Gordoniibacillus kamchatkensis</name>
    <dbReference type="NCBI Taxonomy" id="1590651"/>
    <lineage>
        <taxon>Bacteria</taxon>
        <taxon>Bacillati</taxon>
        <taxon>Bacillota</taxon>
        <taxon>Bacilli</taxon>
        <taxon>Bacillales</taxon>
        <taxon>Paenibacillaceae</taxon>
        <taxon>Gordoniibacillus</taxon>
    </lineage>
</organism>
<dbReference type="InterPro" id="IPR036909">
    <property type="entry name" value="Cyt_c-like_dom_sf"/>
</dbReference>
<feature type="signal peptide" evidence="7">
    <location>
        <begin position="1"/>
        <end position="22"/>
    </location>
</feature>
<accession>A0ABR5AMU2</accession>
<reference evidence="9 10" key="1">
    <citation type="submission" date="2014-12" db="EMBL/GenBank/DDBJ databases">
        <title>Draft genome sequence of Paenibacillus kamchatkensis strain B-2647.</title>
        <authorList>
            <person name="Karlyshev A.V."/>
            <person name="Kudryashova E.B."/>
        </authorList>
    </citation>
    <scope>NUCLEOTIDE SEQUENCE [LARGE SCALE GENOMIC DNA]</scope>
    <source>
        <strain evidence="9 10">VKM B-2647</strain>
    </source>
</reference>
<dbReference type="SUPFAM" id="SSF46626">
    <property type="entry name" value="Cytochrome c"/>
    <property type="match status" value="1"/>
</dbReference>
<evidence type="ECO:0000313" key="10">
    <source>
        <dbReference type="Proteomes" id="UP000031967"/>
    </source>
</evidence>
<dbReference type="Proteomes" id="UP000031967">
    <property type="component" value="Unassembled WGS sequence"/>
</dbReference>
<keyword evidence="5 6" id="KW-0408">Iron</keyword>
<keyword evidence="3 6" id="KW-0479">Metal-binding</keyword>
<keyword evidence="7" id="KW-0732">Signal</keyword>